<evidence type="ECO:0000259" key="1">
    <source>
        <dbReference type="Pfam" id="PF05523"/>
    </source>
</evidence>
<gene>
    <name evidence="2" type="ORF">C8263_14570</name>
</gene>
<keyword evidence="3" id="KW-1185">Reference proteome</keyword>
<proteinExistence type="predicted"/>
<dbReference type="InterPro" id="IPR011051">
    <property type="entry name" value="RmlC_Cupin_sf"/>
</dbReference>
<organism evidence="2 3">
    <name type="scientific">Deinococcus arcticus</name>
    <dbReference type="NCBI Taxonomy" id="2136176"/>
    <lineage>
        <taxon>Bacteria</taxon>
        <taxon>Thermotogati</taxon>
        <taxon>Deinococcota</taxon>
        <taxon>Deinococci</taxon>
        <taxon>Deinococcales</taxon>
        <taxon>Deinococcaceae</taxon>
        <taxon>Deinococcus</taxon>
    </lineage>
</organism>
<feature type="domain" description="Sugar 3,4-ketoisomerase QdtA cupin" evidence="1">
    <location>
        <begin position="5"/>
        <end position="132"/>
    </location>
</feature>
<comment type="caution">
    <text evidence="2">The sequence shown here is derived from an EMBL/GenBank/DDBJ whole genome shotgun (WGS) entry which is preliminary data.</text>
</comment>
<dbReference type="Proteomes" id="UP000240317">
    <property type="component" value="Unassembled WGS sequence"/>
</dbReference>
<evidence type="ECO:0000313" key="2">
    <source>
        <dbReference type="EMBL" id="PTA67134.1"/>
    </source>
</evidence>
<dbReference type="EMBL" id="PYSV01000015">
    <property type="protein sequence ID" value="PTA67134.1"/>
    <property type="molecule type" value="Genomic_DNA"/>
</dbReference>
<sequence length="135" mass="15379">MSLDDVRLVPLPVRSDERGSLSFLEAGEHVPFEIKRIFYLYGIAPGQNRGAHAHRELQQFLIPLAGSFEVRLDDGRKKATFTLDRPDQGLYMPAGIWGDLYNFSKDAVCLALASLHYSEEDYYRNYDEFKAVYGA</sequence>
<dbReference type="RefSeq" id="WP_107138873.1">
    <property type="nucleotide sequence ID" value="NZ_PYSV01000015.1"/>
</dbReference>
<dbReference type="SUPFAM" id="SSF51182">
    <property type="entry name" value="RmlC-like cupins"/>
    <property type="match status" value="1"/>
</dbReference>
<evidence type="ECO:0000313" key="3">
    <source>
        <dbReference type="Proteomes" id="UP000240317"/>
    </source>
</evidence>
<dbReference type="Gene3D" id="2.60.120.10">
    <property type="entry name" value="Jelly Rolls"/>
    <property type="match status" value="1"/>
</dbReference>
<accession>A0A2T3W5R5</accession>
<dbReference type="OrthoDB" id="9795513at2"/>
<dbReference type="AlphaFoldDB" id="A0A2T3W5R5"/>
<dbReference type="InterPro" id="IPR014710">
    <property type="entry name" value="RmlC-like_jellyroll"/>
</dbReference>
<dbReference type="InterPro" id="IPR008894">
    <property type="entry name" value="QdtA_cupin_dom"/>
</dbReference>
<dbReference type="CDD" id="cd20292">
    <property type="entry name" value="cupin_QdtA-like"/>
    <property type="match status" value="1"/>
</dbReference>
<reference evidence="2 3" key="1">
    <citation type="submission" date="2018-03" db="EMBL/GenBank/DDBJ databases">
        <title>Draft genome of Deinococcus sp. OD32.</title>
        <authorList>
            <person name="Wang X.-P."/>
            <person name="Du Z.-J."/>
        </authorList>
    </citation>
    <scope>NUCLEOTIDE SEQUENCE [LARGE SCALE GENOMIC DNA]</scope>
    <source>
        <strain evidence="2 3">OD32</strain>
    </source>
</reference>
<protein>
    <submittedName>
        <fullName evidence="2">WxcM-like domain-containing protein</fullName>
    </submittedName>
</protein>
<dbReference type="Pfam" id="PF05523">
    <property type="entry name" value="FdtA"/>
    <property type="match status" value="1"/>
</dbReference>
<name>A0A2T3W5R5_9DEIO</name>